<evidence type="ECO:0000313" key="2">
    <source>
        <dbReference type="Proteomes" id="UP000805704"/>
    </source>
</evidence>
<sequence length="127" mass="14065">MKISVALLTLSLLYLSVVEGQSIPPDHREGEFNSTKLSKTEPTRVCADNITGCQKTDCQLILILRELEAKLRNTEKQLEDLRAEVRGKRVAFGAYIGNVGNIGPFNTEITLTYKNVYSNTGSYNPAT</sequence>
<dbReference type="EMBL" id="CM024798">
    <property type="protein sequence ID" value="KAG8014127.1"/>
    <property type="molecule type" value="Genomic_DNA"/>
</dbReference>
<comment type="caution">
    <text evidence="1">The sequence shown here is derived from an EMBL/GenBank/DDBJ whole genome shotgun (WGS) entry which is preliminary data.</text>
</comment>
<evidence type="ECO:0000313" key="1">
    <source>
        <dbReference type="EMBL" id="KAG8014127.1"/>
    </source>
</evidence>
<dbReference type="Proteomes" id="UP000805704">
    <property type="component" value="Chromosome 10"/>
</dbReference>
<gene>
    <name evidence="1" type="ORF">GBF38_016443</name>
</gene>
<keyword evidence="2" id="KW-1185">Reference proteome</keyword>
<accession>A0ACB7FIM6</accession>
<proteinExistence type="predicted"/>
<organism evidence="1 2">
    <name type="scientific">Nibea albiflora</name>
    <name type="common">Yellow drum</name>
    <name type="synonym">Corvina albiflora</name>
    <dbReference type="NCBI Taxonomy" id="240163"/>
    <lineage>
        <taxon>Eukaryota</taxon>
        <taxon>Metazoa</taxon>
        <taxon>Chordata</taxon>
        <taxon>Craniata</taxon>
        <taxon>Vertebrata</taxon>
        <taxon>Euteleostomi</taxon>
        <taxon>Actinopterygii</taxon>
        <taxon>Neopterygii</taxon>
        <taxon>Teleostei</taxon>
        <taxon>Neoteleostei</taxon>
        <taxon>Acanthomorphata</taxon>
        <taxon>Eupercaria</taxon>
        <taxon>Sciaenidae</taxon>
        <taxon>Nibea</taxon>
    </lineage>
</organism>
<feature type="non-terminal residue" evidence="1">
    <location>
        <position position="127"/>
    </location>
</feature>
<reference evidence="1" key="1">
    <citation type="submission" date="2020-04" db="EMBL/GenBank/DDBJ databases">
        <title>A chromosome-scale assembly and high-density genetic map of the yellow drum (Nibea albiflora) genome.</title>
        <authorList>
            <person name="Xu D."/>
            <person name="Zhang W."/>
            <person name="Chen R."/>
            <person name="Tan P."/>
            <person name="Wang L."/>
            <person name="Song H."/>
            <person name="Tian L."/>
            <person name="Zhu Q."/>
            <person name="Wang B."/>
        </authorList>
    </citation>
    <scope>NUCLEOTIDE SEQUENCE</scope>
    <source>
        <strain evidence="1">ZJHYS-2018</strain>
    </source>
</reference>
<name>A0ACB7FIM6_NIBAL</name>
<protein>
    <submittedName>
        <fullName evidence="1">Uncharacterized protein</fullName>
    </submittedName>
</protein>